<dbReference type="GO" id="GO:0016020">
    <property type="term" value="C:membrane"/>
    <property type="evidence" value="ECO:0007669"/>
    <property type="project" value="InterPro"/>
</dbReference>
<dbReference type="InterPro" id="IPR016167">
    <property type="entry name" value="FAD-bd_PCMH_sub1"/>
</dbReference>
<evidence type="ECO:0000256" key="2">
    <source>
        <dbReference type="ARBA" id="ARBA00023002"/>
    </source>
</evidence>
<dbReference type="SUPFAM" id="SSF56176">
    <property type="entry name" value="FAD-binding/transporter-associated domain-like"/>
    <property type="match status" value="1"/>
</dbReference>
<dbReference type="InterPro" id="IPR016171">
    <property type="entry name" value="Vanillyl_alc_oxidase_C-sub2"/>
</dbReference>
<dbReference type="GO" id="GO:0071949">
    <property type="term" value="F:FAD binding"/>
    <property type="evidence" value="ECO:0007669"/>
    <property type="project" value="InterPro"/>
</dbReference>
<dbReference type="Proteomes" id="UP000030351">
    <property type="component" value="Unassembled WGS sequence"/>
</dbReference>
<comment type="caution">
    <text evidence="4">The sequence shown here is derived from an EMBL/GenBank/DDBJ whole genome shotgun (WGS) entry which is preliminary data.</text>
</comment>
<sequence>MATFTWTNWGKNQSFSAAQFAKPASEEQAVELVRRALRQGNSVRVAGSGHSFTPVVQTDSLLLDLSAFSGVISVDHGQRQATVAGGSPLAALGEPLWQQGLSIENQGDIDAQSIAGAIATGTKGSGIAFGSLSSRVTSLRVINGLGEVVDIDARSEDFLNAAQVSLGMLGPVLRVGLQLVPAYRLKEENVILPMQEVLRQWDYFLENYRHFSFWWMPTARSAAMYRLGDVPADHCFVKLLREVPVGENDRPEGTLNQRTDRAYRIYPDGTTDAEFHELEYMVAADDAREAVARMQHLMLKQFPEEISPLQVRWQKADRGFLSPQSGRDSTSISVSGEIGRDYTPFLQAVDRTLQPLAARPHWGKLHFLDGQRVAALYPDYARFLQIRRQFDPHNRFLNPHLAALFS</sequence>
<dbReference type="InterPro" id="IPR007173">
    <property type="entry name" value="ALO_C"/>
</dbReference>
<feature type="domain" description="FAD-binding PCMH-type" evidence="3">
    <location>
        <begin position="13"/>
        <end position="182"/>
    </location>
</feature>
<dbReference type="PANTHER" id="PTHR43762">
    <property type="entry name" value="L-GULONOLACTONE OXIDASE"/>
    <property type="match status" value="1"/>
</dbReference>
<dbReference type="InterPro" id="IPR036318">
    <property type="entry name" value="FAD-bd_PCMH-like_sf"/>
</dbReference>
<evidence type="ECO:0000313" key="5">
    <source>
        <dbReference type="Proteomes" id="UP000030351"/>
    </source>
</evidence>
<dbReference type="PROSITE" id="PS51387">
    <property type="entry name" value="FAD_PCMH"/>
    <property type="match status" value="1"/>
</dbReference>
<dbReference type="PIRSF" id="PIRSF000136">
    <property type="entry name" value="LGO_GLO"/>
    <property type="match status" value="1"/>
</dbReference>
<dbReference type="STRING" id="371042.NG99_13060"/>
<accession>A0A0A3Z1W5</accession>
<keyword evidence="1" id="KW-0285">Flavoprotein</keyword>
<dbReference type="Gene3D" id="3.30.465.10">
    <property type="match status" value="1"/>
</dbReference>
<keyword evidence="1" id="KW-0274">FAD</keyword>
<dbReference type="RefSeq" id="WP_034893366.1">
    <property type="nucleotide sequence ID" value="NZ_JRUQ01000039.1"/>
</dbReference>
<reference evidence="4 5" key="1">
    <citation type="submission" date="2014-10" db="EMBL/GenBank/DDBJ databases">
        <title>Genome sequence of Erwinia typographi M043b.</title>
        <authorList>
            <person name="Chan K.-G."/>
            <person name="Tan W.-S."/>
        </authorList>
    </citation>
    <scope>NUCLEOTIDE SEQUENCE [LARGE SCALE GENOMIC DNA]</scope>
    <source>
        <strain evidence="4 5">M043b</strain>
    </source>
</reference>
<dbReference type="PANTHER" id="PTHR43762:SF1">
    <property type="entry name" value="D-ARABINONO-1,4-LACTONE OXIDASE"/>
    <property type="match status" value="1"/>
</dbReference>
<dbReference type="AlphaFoldDB" id="A0A0A3Z1W5"/>
<dbReference type="InterPro" id="IPR010031">
    <property type="entry name" value="FAD_lactone_oxidase-like"/>
</dbReference>
<dbReference type="Gene3D" id="1.10.45.10">
    <property type="entry name" value="Vanillyl-alcohol Oxidase, Chain A, domain 4"/>
    <property type="match status" value="1"/>
</dbReference>
<evidence type="ECO:0000313" key="4">
    <source>
        <dbReference type="EMBL" id="KGT92865.1"/>
    </source>
</evidence>
<name>A0A0A3Z1W5_9GAMM</name>
<dbReference type="InterPro" id="IPR016166">
    <property type="entry name" value="FAD-bd_PCMH"/>
</dbReference>
<dbReference type="eggNOG" id="COG0277">
    <property type="taxonomic scope" value="Bacteria"/>
</dbReference>
<evidence type="ECO:0000259" key="3">
    <source>
        <dbReference type="PROSITE" id="PS51387"/>
    </source>
</evidence>
<dbReference type="GO" id="GO:0003885">
    <property type="term" value="F:D-arabinono-1,4-lactone oxidase activity"/>
    <property type="evidence" value="ECO:0007669"/>
    <property type="project" value="InterPro"/>
</dbReference>
<dbReference type="InterPro" id="IPR006094">
    <property type="entry name" value="Oxid_FAD_bind_N"/>
</dbReference>
<keyword evidence="5" id="KW-1185">Reference proteome</keyword>
<keyword evidence="2" id="KW-0560">Oxidoreductase</keyword>
<protein>
    <submittedName>
        <fullName evidence="4">D-arabinono-14-lactone oxidase</fullName>
    </submittedName>
</protein>
<dbReference type="Gene3D" id="3.30.43.10">
    <property type="entry name" value="Uridine Diphospho-n-acetylenolpyruvylglucosamine Reductase, domain 2"/>
    <property type="match status" value="1"/>
</dbReference>
<organism evidence="4 5">
    <name type="scientific">Erwinia typographi</name>
    <dbReference type="NCBI Taxonomy" id="371042"/>
    <lineage>
        <taxon>Bacteria</taxon>
        <taxon>Pseudomonadati</taxon>
        <taxon>Pseudomonadota</taxon>
        <taxon>Gammaproteobacteria</taxon>
        <taxon>Enterobacterales</taxon>
        <taxon>Erwiniaceae</taxon>
        <taxon>Erwinia</taxon>
    </lineage>
</organism>
<dbReference type="OrthoDB" id="9800184at2"/>
<dbReference type="Gene3D" id="3.30.70.2520">
    <property type="match status" value="1"/>
</dbReference>
<proteinExistence type="predicted"/>
<gene>
    <name evidence="4" type="ORF">NG99_13060</name>
</gene>
<dbReference type="Pfam" id="PF04030">
    <property type="entry name" value="ALO"/>
    <property type="match status" value="2"/>
</dbReference>
<dbReference type="EMBL" id="JRUQ01000039">
    <property type="protein sequence ID" value="KGT92865.1"/>
    <property type="molecule type" value="Genomic_DNA"/>
</dbReference>
<dbReference type="Pfam" id="PF01565">
    <property type="entry name" value="FAD_binding_4"/>
    <property type="match status" value="1"/>
</dbReference>
<dbReference type="InterPro" id="IPR016169">
    <property type="entry name" value="FAD-bd_PCMH_sub2"/>
</dbReference>
<evidence type="ECO:0000256" key="1">
    <source>
        <dbReference type="ARBA" id="ARBA00022827"/>
    </source>
</evidence>